<dbReference type="Bgee" id="ENSNBRG00000017613">
    <property type="expression patterns" value="Expressed in zone of skin and 2 other cell types or tissues"/>
</dbReference>
<name>A0A3Q4HLT7_NEOBR</name>
<accession>A0A3Q4HLT7</accession>
<dbReference type="STRING" id="32507.ENSNBRP00000023001"/>
<evidence type="ECO:0000313" key="2">
    <source>
        <dbReference type="Proteomes" id="UP000261580"/>
    </source>
</evidence>
<reference evidence="1" key="1">
    <citation type="submission" date="2025-08" db="UniProtKB">
        <authorList>
            <consortium name="Ensembl"/>
        </authorList>
    </citation>
    <scope>IDENTIFICATION</scope>
</reference>
<proteinExistence type="predicted"/>
<organism evidence="1 2">
    <name type="scientific">Neolamprologus brichardi</name>
    <name type="common">Fairy cichlid</name>
    <name type="synonym">Lamprologus brichardi</name>
    <dbReference type="NCBI Taxonomy" id="32507"/>
    <lineage>
        <taxon>Eukaryota</taxon>
        <taxon>Metazoa</taxon>
        <taxon>Chordata</taxon>
        <taxon>Craniata</taxon>
        <taxon>Vertebrata</taxon>
        <taxon>Euteleostomi</taxon>
        <taxon>Actinopterygii</taxon>
        <taxon>Neopterygii</taxon>
        <taxon>Teleostei</taxon>
        <taxon>Neoteleostei</taxon>
        <taxon>Acanthomorphata</taxon>
        <taxon>Ovalentaria</taxon>
        <taxon>Cichlomorphae</taxon>
        <taxon>Cichliformes</taxon>
        <taxon>Cichlidae</taxon>
        <taxon>African cichlids</taxon>
        <taxon>Pseudocrenilabrinae</taxon>
        <taxon>Lamprologini</taxon>
        <taxon>Neolamprologus</taxon>
    </lineage>
</organism>
<dbReference type="Proteomes" id="UP000261580">
    <property type="component" value="Unassembled WGS sequence"/>
</dbReference>
<reference evidence="1" key="2">
    <citation type="submission" date="2025-09" db="UniProtKB">
        <authorList>
            <consortium name="Ensembl"/>
        </authorList>
    </citation>
    <scope>IDENTIFICATION</scope>
</reference>
<dbReference type="AlphaFoldDB" id="A0A3Q4HLT7"/>
<sequence>PQQHACKEEKVPTSHLYDPKGTPVWNRSHDAMSYCLDINSPLVRAESDCFRLLDGVFSCFTRPAIFRWATTQVGPDGSYCIYLLMMTVVRELVFALTW</sequence>
<protein>
    <submittedName>
        <fullName evidence="1">Uncharacterized protein</fullName>
    </submittedName>
</protein>
<dbReference type="GeneTree" id="ENSGT01120000276990"/>
<keyword evidence="2" id="KW-1185">Reference proteome</keyword>
<dbReference type="Ensembl" id="ENSNBRT00000023601.1">
    <property type="protein sequence ID" value="ENSNBRP00000023001.1"/>
    <property type="gene ID" value="ENSNBRG00000017613.1"/>
</dbReference>
<evidence type="ECO:0000313" key="1">
    <source>
        <dbReference type="Ensembl" id="ENSNBRP00000023001.1"/>
    </source>
</evidence>